<proteinExistence type="predicted"/>
<protein>
    <submittedName>
        <fullName evidence="1">Uncharacterized protein</fullName>
    </submittedName>
</protein>
<gene>
    <name evidence="1" type="ORF">R1flu_028363</name>
</gene>
<dbReference type="Proteomes" id="UP001605036">
    <property type="component" value="Unassembled WGS sequence"/>
</dbReference>
<evidence type="ECO:0000313" key="1">
    <source>
        <dbReference type="EMBL" id="KAL2609790.1"/>
    </source>
</evidence>
<sequence>MKVSPRIPATGSRHEWSGRVGKKDTAAVMLRWCQGRREGGGHTERVEEKGEEIEAADLEIVYSFTTSSFVLLTYNQSPGLIVIFPTSPHSVPETVCQLGPFRSGRLRYFEAWNHGCHACRRVFNTNEVRPSD</sequence>
<reference evidence="1 2" key="1">
    <citation type="submission" date="2024-09" db="EMBL/GenBank/DDBJ databases">
        <title>Chromosome-scale assembly of Riccia fluitans.</title>
        <authorList>
            <person name="Paukszto L."/>
            <person name="Sawicki J."/>
            <person name="Karawczyk K."/>
            <person name="Piernik-Szablinska J."/>
            <person name="Szczecinska M."/>
            <person name="Mazdziarz M."/>
        </authorList>
    </citation>
    <scope>NUCLEOTIDE SEQUENCE [LARGE SCALE GENOMIC DNA]</scope>
    <source>
        <strain evidence="1">Rf_01</strain>
        <tissue evidence="1">Aerial parts of the thallus</tissue>
    </source>
</reference>
<organism evidence="1 2">
    <name type="scientific">Riccia fluitans</name>
    <dbReference type="NCBI Taxonomy" id="41844"/>
    <lineage>
        <taxon>Eukaryota</taxon>
        <taxon>Viridiplantae</taxon>
        <taxon>Streptophyta</taxon>
        <taxon>Embryophyta</taxon>
        <taxon>Marchantiophyta</taxon>
        <taxon>Marchantiopsida</taxon>
        <taxon>Marchantiidae</taxon>
        <taxon>Marchantiales</taxon>
        <taxon>Ricciaceae</taxon>
        <taxon>Riccia</taxon>
    </lineage>
</organism>
<dbReference type="EMBL" id="JBHFFA010000008">
    <property type="protein sequence ID" value="KAL2609790.1"/>
    <property type="molecule type" value="Genomic_DNA"/>
</dbReference>
<name>A0ABD1XM07_9MARC</name>
<dbReference type="AlphaFoldDB" id="A0ABD1XM07"/>
<comment type="caution">
    <text evidence="1">The sequence shown here is derived from an EMBL/GenBank/DDBJ whole genome shotgun (WGS) entry which is preliminary data.</text>
</comment>
<accession>A0ABD1XM07</accession>
<keyword evidence="2" id="KW-1185">Reference proteome</keyword>
<evidence type="ECO:0000313" key="2">
    <source>
        <dbReference type="Proteomes" id="UP001605036"/>
    </source>
</evidence>